<feature type="region of interest" description="Disordered" evidence="8">
    <location>
        <begin position="504"/>
        <end position="524"/>
    </location>
</feature>
<dbReference type="GO" id="GO:0051046">
    <property type="term" value="P:regulation of secretion"/>
    <property type="evidence" value="ECO:0007669"/>
    <property type="project" value="TreeGrafter"/>
</dbReference>
<keyword evidence="6" id="KW-0325">Glycoprotein</keyword>
<reference evidence="14" key="1">
    <citation type="submission" date="2019-12" db="UniProtKB">
        <authorList>
            <consortium name="WormBaseParasite"/>
        </authorList>
    </citation>
    <scope>IDENTIFICATION</scope>
</reference>
<dbReference type="InterPro" id="IPR016130">
    <property type="entry name" value="Tyr_Pase_AS"/>
</dbReference>
<dbReference type="GO" id="GO:0045202">
    <property type="term" value="C:synapse"/>
    <property type="evidence" value="ECO:0007669"/>
    <property type="project" value="TreeGrafter"/>
</dbReference>
<dbReference type="Pfam" id="PF00102">
    <property type="entry name" value="Y_phosphatase"/>
    <property type="match status" value="1"/>
</dbReference>
<evidence type="ECO:0000313" key="13">
    <source>
        <dbReference type="Proteomes" id="UP000046395"/>
    </source>
</evidence>
<evidence type="ECO:0000256" key="7">
    <source>
        <dbReference type="ARBA" id="ARBA00023329"/>
    </source>
</evidence>
<evidence type="ECO:0000256" key="5">
    <source>
        <dbReference type="ARBA" id="ARBA00023136"/>
    </source>
</evidence>
<evidence type="ECO:0000256" key="8">
    <source>
        <dbReference type="SAM" id="MobiDB-lite"/>
    </source>
</evidence>
<dbReference type="PROSITE" id="PS00383">
    <property type="entry name" value="TYR_PHOSPHATASE_1"/>
    <property type="match status" value="1"/>
</dbReference>
<dbReference type="InterPro" id="IPR029021">
    <property type="entry name" value="Prot-tyrosine_phosphatase-like"/>
</dbReference>
<feature type="signal peptide" evidence="10">
    <location>
        <begin position="1"/>
        <end position="23"/>
    </location>
</feature>
<dbReference type="WBParaSite" id="TMUE_2000008640.1">
    <property type="protein sequence ID" value="TMUE_2000008640.1"/>
    <property type="gene ID" value="WBGene00287968"/>
</dbReference>
<dbReference type="PROSITE" id="PS50055">
    <property type="entry name" value="TYR_PHOSPHATASE_PTP"/>
    <property type="match status" value="1"/>
</dbReference>
<evidence type="ECO:0000256" key="2">
    <source>
        <dbReference type="ARBA" id="ARBA00022692"/>
    </source>
</evidence>
<keyword evidence="5 9" id="KW-0472">Membrane</keyword>
<dbReference type="InterPro" id="IPR000242">
    <property type="entry name" value="PTP_cat"/>
</dbReference>
<keyword evidence="4 9" id="KW-1133">Transmembrane helix</keyword>
<dbReference type="Proteomes" id="UP000046395">
    <property type="component" value="Unassembled WGS sequence"/>
</dbReference>
<dbReference type="PRINTS" id="PR00700">
    <property type="entry name" value="PRTYPHPHTASE"/>
</dbReference>
<dbReference type="InterPro" id="IPR000387">
    <property type="entry name" value="Tyr_Pase_dom"/>
</dbReference>
<feature type="domain" description="Tyrosine-protein phosphatase" evidence="11">
    <location>
        <begin position="558"/>
        <end position="817"/>
    </location>
</feature>
<dbReference type="InterPro" id="IPR033522">
    <property type="entry name" value="IA-2/IA-2_beta"/>
</dbReference>
<sequence length="828" mass="93653">MRLDRSSGRGAALLLLFLQSVAAAEQFGCLIDQSICDRKEICADDGLIGRCELVEDGNENLEFMEEVKQEAPKLNAAQEALRNPRMINPLAQCIISYFALTQRYQLEYNPDFCYSGDPEEKLKAITEIGSYIRRANDDLVEDEHSLRSQYDAAYDSPYDPVVASEEWVPMEASDFPPWSIDDEDSLNAPSSSNVLIADSNAAAAPFDSLEPSLPGLDSPKASSIDEMELANYYLSSPRKEESLMNKKDFEEIGIIDQGTGHKEHKIQTRLPDFRSGTESPWYDPEPMQVFKLPPSMDPPAFAHWISNDRVYIRFNQSLSDPEVVQNLMDFLTLAIGIPRNVTFGNVSVRGNELSFEVSDIKGPGYSPGYALKVTKQQKVQASQVAEETYQLMKQTPIIAPHAKIIETGVAKGEDRYPTKGMKNGRTWISVLCVSLILFMALLVLLILYVYRAKRKGGKSFFGTNSSLGQKVVKDYEELCRRHMSGKVKIPQPLRNVMGTLAQRLGSQTSEPSPPPYSRSTNSSVSSWTEEPVHCNIDVSTGHMILAYLEDHLKTSEKLEKEWKAMENYRADQWSTAAASLPDNDGKNRSSVLPYDQYRVTLEKSSNQHGSDYINASPICDHDPRYPVYIAAEGPSAYTATDFWQMIWEQSSLVIVNLTKLIENNEEKCFQYWPENRSEVYHAFEVHLVSEHIWCEDYLVRSFYLKNLTTQETRTVTQFHYLSWPEDGLPVNTKSLLEFRRKVNKSYRSQQSPIIVHCSDGAGRTGTYILIDMVLNRINKGVKELDIAASLEHLRDQRMCMVHSIEQFEFVLSCVADEVQAIVKAIPNQ</sequence>
<accession>A0A5S6QN52</accession>
<keyword evidence="7" id="KW-0968">Cytoplasmic vesicle</keyword>
<dbReference type="PANTHER" id="PTHR46106:SF4">
    <property type="entry name" value="IA-2 PROTEIN TYROSINE PHOSPHATASE, ISOFORM C"/>
    <property type="match status" value="1"/>
</dbReference>
<dbReference type="GO" id="GO:0030659">
    <property type="term" value="C:cytoplasmic vesicle membrane"/>
    <property type="evidence" value="ECO:0007669"/>
    <property type="project" value="UniProtKB-SubCell"/>
</dbReference>
<dbReference type="PROSITE" id="PS50056">
    <property type="entry name" value="TYR_PHOSPHATASE_2"/>
    <property type="match status" value="1"/>
</dbReference>
<dbReference type="GO" id="GO:0004725">
    <property type="term" value="F:protein tyrosine phosphatase activity"/>
    <property type="evidence" value="ECO:0007669"/>
    <property type="project" value="InterPro"/>
</dbReference>
<dbReference type="FunFam" id="3.90.190.10:FF:000017">
    <property type="entry name" value="receptor-type tyrosine-protein phosphatase-like N isoform X2"/>
    <property type="match status" value="1"/>
</dbReference>
<proteinExistence type="predicted"/>
<dbReference type="InterPro" id="IPR003595">
    <property type="entry name" value="Tyr_Pase_cat"/>
</dbReference>
<evidence type="ECO:0000256" key="10">
    <source>
        <dbReference type="SAM" id="SignalP"/>
    </source>
</evidence>
<evidence type="ECO:0000313" key="14">
    <source>
        <dbReference type="WBParaSite" id="TMUE_2000008640.1"/>
    </source>
</evidence>
<dbReference type="SMART" id="SM00404">
    <property type="entry name" value="PTPc_motif"/>
    <property type="match status" value="1"/>
</dbReference>
<evidence type="ECO:0000256" key="6">
    <source>
        <dbReference type="ARBA" id="ARBA00023180"/>
    </source>
</evidence>
<comment type="subcellular location">
    <subcellularLocation>
        <location evidence="1">Cytoplasmic vesicle membrane</location>
        <topology evidence="1">Single-pass type I membrane protein</topology>
    </subcellularLocation>
</comment>
<evidence type="ECO:0000256" key="4">
    <source>
        <dbReference type="ARBA" id="ARBA00022989"/>
    </source>
</evidence>
<keyword evidence="3 10" id="KW-0732">Signal</keyword>
<evidence type="ECO:0000256" key="9">
    <source>
        <dbReference type="SAM" id="Phobius"/>
    </source>
</evidence>
<evidence type="ECO:0000256" key="1">
    <source>
        <dbReference type="ARBA" id="ARBA00004358"/>
    </source>
</evidence>
<dbReference type="STRING" id="70415.A0A5S6QN52"/>
<dbReference type="SUPFAM" id="SSF52799">
    <property type="entry name" value="(Phosphotyrosine protein) phosphatases II"/>
    <property type="match status" value="1"/>
</dbReference>
<protein>
    <submittedName>
        <fullName evidence="14">Protein-tyrosine-phosphatase</fullName>
    </submittedName>
</protein>
<dbReference type="SMART" id="SM00194">
    <property type="entry name" value="PTPc"/>
    <property type="match status" value="1"/>
</dbReference>
<feature type="domain" description="Tyrosine specific protein phosphatases" evidence="12">
    <location>
        <begin position="733"/>
        <end position="808"/>
    </location>
</feature>
<name>A0A5S6QN52_TRIMR</name>
<evidence type="ECO:0000256" key="3">
    <source>
        <dbReference type="ARBA" id="ARBA00022729"/>
    </source>
</evidence>
<feature type="transmembrane region" description="Helical" evidence="9">
    <location>
        <begin position="427"/>
        <end position="450"/>
    </location>
</feature>
<dbReference type="PANTHER" id="PTHR46106">
    <property type="entry name" value="IA-2 PROTEIN TYROSINE PHOSPHATASE, ISOFORM C"/>
    <property type="match status" value="1"/>
</dbReference>
<evidence type="ECO:0000259" key="11">
    <source>
        <dbReference type="PROSITE" id="PS50055"/>
    </source>
</evidence>
<dbReference type="GO" id="GO:0030141">
    <property type="term" value="C:secretory granule"/>
    <property type="evidence" value="ECO:0007669"/>
    <property type="project" value="InterPro"/>
</dbReference>
<dbReference type="Gene3D" id="3.90.190.10">
    <property type="entry name" value="Protein tyrosine phosphatase superfamily"/>
    <property type="match status" value="1"/>
</dbReference>
<evidence type="ECO:0000259" key="12">
    <source>
        <dbReference type="PROSITE" id="PS50056"/>
    </source>
</evidence>
<feature type="chain" id="PRO_5024282527" evidence="10">
    <location>
        <begin position="24"/>
        <end position="828"/>
    </location>
</feature>
<keyword evidence="13" id="KW-1185">Reference proteome</keyword>
<dbReference type="AlphaFoldDB" id="A0A5S6QN52"/>
<keyword evidence="2 9" id="KW-0812">Transmembrane</keyword>
<organism evidence="13 14">
    <name type="scientific">Trichuris muris</name>
    <name type="common">Mouse whipworm</name>
    <dbReference type="NCBI Taxonomy" id="70415"/>
    <lineage>
        <taxon>Eukaryota</taxon>
        <taxon>Metazoa</taxon>
        <taxon>Ecdysozoa</taxon>
        <taxon>Nematoda</taxon>
        <taxon>Enoplea</taxon>
        <taxon>Dorylaimia</taxon>
        <taxon>Trichinellida</taxon>
        <taxon>Trichuridae</taxon>
        <taxon>Trichuris</taxon>
    </lineage>
</organism>